<dbReference type="Gene3D" id="1.10.340.30">
    <property type="entry name" value="Hypothetical protein, domain 2"/>
    <property type="match status" value="1"/>
</dbReference>
<evidence type="ECO:0000313" key="1">
    <source>
        <dbReference type="EMBL" id="SVC73424.1"/>
    </source>
</evidence>
<dbReference type="AlphaFoldDB" id="A0A382PJ58"/>
<dbReference type="SUPFAM" id="SSF48150">
    <property type="entry name" value="DNA-glycosylase"/>
    <property type="match status" value="1"/>
</dbReference>
<dbReference type="InterPro" id="IPR052891">
    <property type="entry name" value="DNA-3mA_glycosylase"/>
</dbReference>
<accession>A0A382PJ58</accession>
<dbReference type="InterPro" id="IPR005019">
    <property type="entry name" value="Adenine_glyco"/>
</dbReference>
<evidence type="ECO:0008006" key="2">
    <source>
        <dbReference type="Google" id="ProtNLM"/>
    </source>
</evidence>
<dbReference type="GO" id="GO:0006284">
    <property type="term" value="P:base-excision repair"/>
    <property type="evidence" value="ECO:0007669"/>
    <property type="project" value="InterPro"/>
</dbReference>
<organism evidence="1">
    <name type="scientific">marine metagenome</name>
    <dbReference type="NCBI Taxonomy" id="408172"/>
    <lineage>
        <taxon>unclassified sequences</taxon>
        <taxon>metagenomes</taxon>
        <taxon>ecological metagenomes</taxon>
    </lineage>
</organism>
<dbReference type="EMBL" id="UINC01107787">
    <property type="protein sequence ID" value="SVC73424.1"/>
    <property type="molecule type" value="Genomic_DNA"/>
</dbReference>
<reference evidence="1" key="1">
    <citation type="submission" date="2018-05" db="EMBL/GenBank/DDBJ databases">
        <authorList>
            <person name="Lanie J.A."/>
            <person name="Ng W.-L."/>
            <person name="Kazmierczak K.M."/>
            <person name="Andrzejewski T.M."/>
            <person name="Davidsen T.M."/>
            <person name="Wayne K.J."/>
            <person name="Tettelin H."/>
            <person name="Glass J.I."/>
            <person name="Rusch D."/>
            <person name="Podicherti R."/>
            <person name="Tsui H.-C.T."/>
            <person name="Winkler M.E."/>
        </authorList>
    </citation>
    <scope>NUCLEOTIDE SEQUENCE</scope>
</reference>
<gene>
    <name evidence="1" type="ORF">METZ01_LOCUS326278</name>
</gene>
<dbReference type="PANTHER" id="PTHR30037:SF3">
    <property type="entry name" value="BLR0857 PROTEIN"/>
    <property type="match status" value="1"/>
</dbReference>
<dbReference type="GO" id="GO:0008725">
    <property type="term" value="F:DNA-3-methyladenine glycosylase activity"/>
    <property type="evidence" value="ECO:0007669"/>
    <property type="project" value="InterPro"/>
</dbReference>
<dbReference type="PANTHER" id="PTHR30037">
    <property type="entry name" value="DNA-3-METHYLADENINE GLYCOSYLASE 1"/>
    <property type="match status" value="1"/>
</dbReference>
<dbReference type="InterPro" id="IPR011257">
    <property type="entry name" value="DNA_glycosylase"/>
</dbReference>
<name>A0A382PJ58_9ZZZZ</name>
<dbReference type="Pfam" id="PF03352">
    <property type="entry name" value="Adenine_glyco"/>
    <property type="match status" value="1"/>
</dbReference>
<protein>
    <recommendedName>
        <fullName evidence="2">HhH-GPD domain-containing protein</fullName>
    </recommendedName>
</protein>
<proteinExistence type="predicted"/>
<sequence length="222" mass="24665">MTRFKDIQAAAEARNGGAAALKKKLPRPKSNQALRAIGDDRYLSSMSLRVFSAGLKHSMVQGKWPAFEEIFHGFEPRKVRAMADEDLEALMGETRIIRHWGKIKSVRANAIAICVIAEEAGSMGNWLAEWKSEQTVVLWDQLSKRFTQLGGNSGPYFLRMVGKDSFNLTPFVLSALKCWSLYDGTGKGKRERAKVQEVFDALLAESGLPLSQISMTLAQSID</sequence>